<evidence type="ECO:0000313" key="3">
    <source>
        <dbReference type="Proteomes" id="UP000199758"/>
    </source>
</evidence>
<dbReference type="Proteomes" id="UP000199758">
    <property type="component" value="Unassembled WGS sequence"/>
</dbReference>
<dbReference type="AlphaFoldDB" id="A0A1M5JLX0"/>
<dbReference type="NCBIfam" id="NF033768">
    <property type="entry name" value="myxo_SS_tail"/>
    <property type="match status" value="1"/>
</dbReference>
<keyword evidence="3" id="KW-1185">Reference proteome</keyword>
<accession>A0A1M5JLX0</accession>
<organism evidence="2 3">
    <name type="scientific">Hydrocarboniphaga daqingensis</name>
    <dbReference type="NCBI Taxonomy" id="490188"/>
    <lineage>
        <taxon>Bacteria</taxon>
        <taxon>Pseudomonadati</taxon>
        <taxon>Pseudomonadota</taxon>
        <taxon>Gammaproteobacteria</taxon>
        <taxon>Nevskiales</taxon>
        <taxon>Nevskiaceae</taxon>
        <taxon>Hydrocarboniphaga</taxon>
    </lineage>
</organism>
<dbReference type="RefSeq" id="WP_072892620.1">
    <property type="nucleotide sequence ID" value="NZ_FQWZ01000001.1"/>
</dbReference>
<feature type="compositionally biased region" description="Basic and acidic residues" evidence="1">
    <location>
        <begin position="77"/>
        <end position="101"/>
    </location>
</feature>
<feature type="region of interest" description="Disordered" evidence="1">
    <location>
        <begin position="157"/>
        <end position="200"/>
    </location>
</feature>
<dbReference type="EMBL" id="FQWZ01000001">
    <property type="protein sequence ID" value="SHG41564.1"/>
    <property type="molecule type" value="Genomic_DNA"/>
</dbReference>
<reference evidence="2 3" key="1">
    <citation type="submission" date="2016-11" db="EMBL/GenBank/DDBJ databases">
        <authorList>
            <person name="Jaros S."/>
            <person name="Januszkiewicz K."/>
            <person name="Wedrychowicz H."/>
        </authorList>
    </citation>
    <scope>NUCLEOTIDE SEQUENCE [LARGE SCALE GENOMIC DNA]</scope>
    <source>
        <strain evidence="2 3">CGMCC 1.7049</strain>
    </source>
</reference>
<evidence type="ECO:0000313" key="2">
    <source>
        <dbReference type="EMBL" id="SHG41564.1"/>
    </source>
</evidence>
<gene>
    <name evidence="2" type="ORF">SAMN04488068_0072</name>
</gene>
<evidence type="ECO:0000256" key="1">
    <source>
        <dbReference type="SAM" id="MobiDB-lite"/>
    </source>
</evidence>
<feature type="compositionally biased region" description="Low complexity" evidence="1">
    <location>
        <begin position="172"/>
        <end position="194"/>
    </location>
</feature>
<feature type="region of interest" description="Disordered" evidence="1">
    <location>
        <begin position="63"/>
        <end position="130"/>
    </location>
</feature>
<feature type="compositionally biased region" description="Polar residues" evidence="1">
    <location>
        <begin position="159"/>
        <end position="169"/>
    </location>
</feature>
<proteinExistence type="predicted"/>
<protein>
    <recommendedName>
        <fullName evidence="4">TonB family C-terminal domain-containing protein</fullName>
    </recommendedName>
</protein>
<feature type="compositionally biased region" description="Low complexity" evidence="1">
    <location>
        <begin position="109"/>
        <end position="127"/>
    </location>
</feature>
<dbReference type="OrthoDB" id="7057177at2"/>
<dbReference type="InterPro" id="IPR049806">
    <property type="entry name" value="MasK-like_C"/>
</dbReference>
<sequence>MTAAAVDTRAIIGVDAWGLAEEADRRFRRVARLTSAPILAAALLLPWIQLQLDAEPAITPIPQRIALLPDPPPQRAKPIEPETKPLPDPVDKPTTKADAPRAPKPQPTTTPRDTPAAPSARQAAEQAGLATMRDQLQSLRSAPSLLMGADAPLRAESTVGDTARSTLGTPTAAPHSGGIGSSAHHGIAGATSGADLGARRTTAVQDRIGSGRGAVAAQGNGQRGAAAAGRSLQELQLAFDRSQAAFASIFNRSARETPGMGSGRIVLSLTIAPDGSVMQCQIVSSSFANPDLEQKILQRVKLMNFGARDVPVYTYPQYPLMFLQS</sequence>
<name>A0A1M5JLX0_9GAMM</name>
<evidence type="ECO:0008006" key="4">
    <source>
        <dbReference type="Google" id="ProtNLM"/>
    </source>
</evidence>
<dbReference type="STRING" id="490188.SAMN04488068_0072"/>